<name>A0A426YCN8_ENSVE</name>
<dbReference type="EMBL" id="AMZH03013323">
    <property type="protein sequence ID" value="RRT49477.1"/>
    <property type="molecule type" value="Genomic_DNA"/>
</dbReference>
<protein>
    <submittedName>
        <fullName evidence="1">Uncharacterized protein</fullName>
    </submittedName>
</protein>
<evidence type="ECO:0000313" key="1">
    <source>
        <dbReference type="EMBL" id="RRT49477.1"/>
    </source>
</evidence>
<comment type="caution">
    <text evidence="1">The sequence shown here is derived from an EMBL/GenBank/DDBJ whole genome shotgun (WGS) entry which is preliminary data.</text>
</comment>
<organism evidence="1 2">
    <name type="scientific">Ensete ventricosum</name>
    <name type="common">Abyssinian banana</name>
    <name type="synonym">Musa ensete</name>
    <dbReference type="NCBI Taxonomy" id="4639"/>
    <lineage>
        <taxon>Eukaryota</taxon>
        <taxon>Viridiplantae</taxon>
        <taxon>Streptophyta</taxon>
        <taxon>Embryophyta</taxon>
        <taxon>Tracheophyta</taxon>
        <taxon>Spermatophyta</taxon>
        <taxon>Magnoliopsida</taxon>
        <taxon>Liliopsida</taxon>
        <taxon>Zingiberales</taxon>
        <taxon>Musaceae</taxon>
        <taxon>Ensete</taxon>
    </lineage>
</organism>
<sequence length="81" mass="8936">MERRPSTSTAGVVELEAFGFTGGRHLPRLCVGIHLAHALFHLCKDSFEPKATQWIVHSPRGDGLFLVNGPHRMRANKSNSS</sequence>
<dbReference type="Proteomes" id="UP000287651">
    <property type="component" value="Unassembled WGS sequence"/>
</dbReference>
<dbReference type="AlphaFoldDB" id="A0A426YCN8"/>
<gene>
    <name evidence="1" type="ORF">B296_00015925</name>
</gene>
<evidence type="ECO:0000313" key="2">
    <source>
        <dbReference type="Proteomes" id="UP000287651"/>
    </source>
</evidence>
<accession>A0A426YCN8</accession>
<reference evidence="1 2" key="1">
    <citation type="journal article" date="2014" name="Agronomy (Basel)">
        <title>A Draft Genome Sequence for Ensete ventricosum, the Drought-Tolerant Tree Against Hunger.</title>
        <authorList>
            <person name="Harrison J."/>
            <person name="Moore K.A."/>
            <person name="Paszkiewicz K."/>
            <person name="Jones T."/>
            <person name="Grant M."/>
            <person name="Ambacheew D."/>
            <person name="Muzemil S."/>
            <person name="Studholme D.J."/>
        </authorList>
    </citation>
    <scope>NUCLEOTIDE SEQUENCE [LARGE SCALE GENOMIC DNA]</scope>
</reference>
<proteinExistence type="predicted"/>